<keyword evidence="1" id="KW-1133">Transmembrane helix</keyword>
<proteinExistence type="predicted"/>
<feature type="transmembrane region" description="Helical" evidence="1">
    <location>
        <begin position="37"/>
        <end position="61"/>
    </location>
</feature>
<reference evidence="2" key="1">
    <citation type="submission" date="2022-08" db="EMBL/GenBank/DDBJ databases">
        <title>Complete Genome Sequences of 2 Bosea sp. soil isolates.</title>
        <authorList>
            <person name="Alvarez Arevalo M."/>
            <person name="Sterndorff E.B."/>
            <person name="Faurdal D."/>
            <person name="Joergensen T.S."/>
            <person name="Weber T."/>
        </authorList>
    </citation>
    <scope>NUCLEOTIDE SEQUENCE</scope>
    <source>
        <strain evidence="2">NBC_00436</strain>
    </source>
</reference>
<evidence type="ECO:0000313" key="2">
    <source>
        <dbReference type="EMBL" id="UZF88932.1"/>
    </source>
</evidence>
<dbReference type="InterPro" id="IPR021293">
    <property type="entry name" value="DUF2865"/>
</dbReference>
<keyword evidence="1" id="KW-0812">Transmembrane</keyword>
<accession>A0A9E8CMF5</accession>
<evidence type="ECO:0000256" key="1">
    <source>
        <dbReference type="SAM" id="Phobius"/>
    </source>
</evidence>
<sequence>MLRVREVPARVFARDGEVLAAVSGKTKIARRSPMGRLLALAALGVALGSGGMVLTASMVLAENDDAREANIREIARQTEQARLRNAAYTSTHAAPQASAYAPARNGWRLPLMQMLPDGRLAQPQIELNPFRKPARKSADRQPRVAGTTTASLDAVTGAADRAQTFCVRLCDGFHAPIGYVRSPGDLKAHEAICKAMNPGVPVKVFRAAAGSTGIADAVAADGKRYSALPMAFSHEKSADPACRPAIVQAGERRVSLLRDITLRPGDSVVLDGKVSTFTGGSSWPYSRRDFRDFRTAAELSKAQRRQIDEQVGISRMEAQARSVRRQLRVREAQLQDDAFASDAVLRGTVEPTTREPVRLIPLSVPAR</sequence>
<keyword evidence="1" id="KW-0472">Membrane</keyword>
<gene>
    <name evidence="2" type="ORF">NWE54_09165</name>
</gene>
<name>A0A9E8CMF5_9HYPH</name>
<organism evidence="2">
    <name type="scientific">Bosea sp. NBC_00436</name>
    <dbReference type="NCBI Taxonomy" id="2969620"/>
    <lineage>
        <taxon>Bacteria</taxon>
        <taxon>Pseudomonadati</taxon>
        <taxon>Pseudomonadota</taxon>
        <taxon>Alphaproteobacteria</taxon>
        <taxon>Hyphomicrobiales</taxon>
        <taxon>Boseaceae</taxon>
        <taxon>Bosea</taxon>
    </lineage>
</organism>
<dbReference type="AlphaFoldDB" id="A0A9E8CMF5"/>
<dbReference type="Pfam" id="PF11064">
    <property type="entry name" value="DUF2865"/>
    <property type="match status" value="1"/>
</dbReference>
<dbReference type="EMBL" id="CP102774">
    <property type="protein sequence ID" value="UZF88932.1"/>
    <property type="molecule type" value="Genomic_DNA"/>
</dbReference>
<protein>
    <submittedName>
        <fullName evidence="2">DUF2865 domain-containing protein</fullName>
    </submittedName>
</protein>